<sequence length="55" mass="6466">MSNKGKRTYQPSKVKRNRKFGFRARMETPGGRLVLARRRAKGRKKLSISDEKKPY</sequence>
<protein>
    <recommendedName>
        <fullName evidence="4 5">Large ribosomal subunit protein bL34</fullName>
    </recommendedName>
</protein>
<dbReference type="PANTHER" id="PTHR14503:SF4">
    <property type="entry name" value="LARGE RIBOSOMAL SUBUNIT PROTEIN BL34M"/>
    <property type="match status" value="1"/>
</dbReference>
<feature type="compositionally biased region" description="Basic residues" evidence="6">
    <location>
        <begin position="1"/>
        <end position="22"/>
    </location>
</feature>
<keyword evidence="8" id="KW-1185">Reference proteome</keyword>
<dbReference type="GO" id="GO:0005840">
    <property type="term" value="C:ribosome"/>
    <property type="evidence" value="ECO:0007669"/>
    <property type="project" value="UniProtKB-KW"/>
</dbReference>
<dbReference type="EMBL" id="CP002659">
    <property type="protein sequence ID" value="AEC01247.1"/>
    <property type="molecule type" value="Genomic_DNA"/>
</dbReference>
<keyword evidence="3 5" id="KW-0687">Ribonucleoprotein</keyword>
<gene>
    <name evidence="5" type="primary">rpmH</name>
    <name evidence="7" type="ordered locus">Spico_0005</name>
</gene>
<dbReference type="Pfam" id="PF00468">
    <property type="entry name" value="Ribosomal_L34"/>
    <property type="match status" value="1"/>
</dbReference>
<dbReference type="Proteomes" id="UP000007939">
    <property type="component" value="Chromosome"/>
</dbReference>
<dbReference type="HAMAP" id="MF_00391">
    <property type="entry name" value="Ribosomal_bL34"/>
    <property type="match status" value="1"/>
</dbReference>
<comment type="similarity">
    <text evidence="1 5">Belongs to the bacterial ribosomal protein bL34 family.</text>
</comment>
<accession>F4GI88</accession>
<dbReference type="HOGENOM" id="CLU_129938_2_0_12"/>
<feature type="region of interest" description="Disordered" evidence="6">
    <location>
        <begin position="1"/>
        <end position="26"/>
    </location>
</feature>
<reference evidence="8" key="1">
    <citation type="submission" date="2011-04" db="EMBL/GenBank/DDBJ databases">
        <title>The complete genome of Spirochaeta coccoides DSM 17374.</title>
        <authorList>
            <person name="Lucas S."/>
            <person name="Copeland A."/>
            <person name="Lapidus A."/>
            <person name="Bruce D."/>
            <person name="Goodwin L."/>
            <person name="Pitluck S."/>
            <person name="Peters L."/>
            <person name="Kyrpides N."/>
            <person name="Mavromatis K."/>
            <person name="Pagani I."/>
            <person name="Ivanova N."/>
            <person name="Ovchinnikova G."/>
            <person name="Lu M."/>
            <person name="Detter J.C."/>
            <person name="Tapia R."/>
            <person name="Han C."/>
            <person name="Land M."/>
            <person name="Hauser L."/>
            <person name="Markowitz V."/>
            <person name="Cheng J.-F."/>
            <person name="Hugenholtz P."/>
            <person name="Woyke T."/>
            <person name="Wu D."/>
            <person name="Spring S."/>
            <person name="Schroeder M."/>
            <person name="Brambilla E."/>
            <person name="Klenk H.-P."/>
            <person name="Eisen J.A."/>
        </authorList>
    </citation>
    <scope>NUCLEOTIDE SEQUENCE [LARGE SCALE GENOMIC DNA]</scope>
    <source>
        <strain evidence="8">ATCC BAA-1237 / DSM 17374 / SPN1</strain>
    </source>
</reference>
<keyword evidence="2 5" id="KW-0689">Ribosomal protein</keyword>
<evidence type="ECO:0000256" key="4">
    <source>
        <dbReference type="ARBA" id="ARBA00035177"/>
    </source>
</evidence>
<reference evidence="7 8" key="2">
    <citation type="journal article" date="2012" name="Stand. Genomic Sci.">
        <title>Complete genome sequence of the termite hindgut bacterium Spirochaeta coccoides type strain (SPN1(T)), reclassification in the genus Sphaerochaeta as Sphaerochaeta coccoides comb. nov. and emendations of the family Spirochaetaceae and the genus Sphaerochaeta.</title>
        <authorList>
            <person name="Abt B."/>
            <person name="Han C."/>
            <person name="Scheuner C."/>
            <person name="Lu M."/>
            <person name="Lapidus A."/>
            <person name="Nolan M."/>
            <person name="Lucas S."/>
            <person name="Hammon N."/>
            <person name="Deshpande S."/>
            <person name="Cheng J.F."/>
            <person name="Tapia R."/>
            <person name="Goodwin L.A."/>
            <person name="Pitluck S."/>
            <person name="Liolios K."/>
            <person name="Pagani I."/>
            <person name="Ivanova N."/>
            <person name="Mavromatis K."/>
            <person name="Mikhailova N."/>
            <person name="Huntemann M."/>
            <person name="Pati A."/>
            <person name="Chen A."/>
            <person name="Palaniappan K."/>
            <person name="Land M."/>
            <person name="Hauser L."/>
            <person name="Brambilla E.M."/>
            <person name="Rohde M."/>
            <person name="Spring S."/>
            <person name="Gronow S."/>
            <person name="Goker M."/>
            <person name="Woyke T."/>
            <person name="Bristow J."/>
            <person name="Eisen J.A."/>
            <person name="Markowitz V."/>
            <person name="Hugenholtz P."/>
            <person name="Kyrpides N.C."/>
            <person name="Klenk H.P."/>
            <person name="Detter J.C."/>
        </authorList>
    </citation>
    <scope>NUCLEOTIDE SEQUENCE [LARGE SCALE GENOMIC DNA]</scope>
    <source>
        <strain evidence="8">ATCC BAA-1237 / DSM 17374 / SPN1</strain>
    </source>
</reference>
<dbReference type="GO" id="GO:0003735">
    <property type="term" value="F:structural constituent of ribosome"/>
    <property type="evidence" value="ECO:0007669"/>
    <property type="project" value="InterPro"/>
</dbReference>
<dbReference type="InterPro" id="IPR020939">
    <property type="entry name" value="Ribosomal_bL34_CS"/>
</dbReference>
<dbReference type="NCBIfam" id="TIGR01030">
    <property type="entry name" value="rpmH_bact"/>
    <property type="match status" value="1"/>
</dbReference>
<evidence type="ECO:0000256" key="3">
    <source>
        <dbReference type="ARBA" id="ARBA00023274"/>
    </source>
</evidence>
<evidence type="ECO:0000256" key="5">
    <source>
        <dbReference type="HAMAP-Rule" id="MF_00391"/>
    </source>
</evidence>
<evidence type="ECO:0000313" key="7">
    <source>
        <dbReference type="EMBL" id="AEC01247.1"/>
    </source>
</evidence>
<evidence type="ECO:0000256" key="1">
    <source>
        <dbReference type="ARBA" id="ARBA00010111"/>
    </source>
</evidence>
<organism evidence="7 8">
    <name type="scientific">Parasphaerochaeta coccoides (strain ATCC BAA-1237 / DSM 17374 / SPN1)</name>
    <name type="common">Sphaerochaeta coccoides</name>
    <dbReference type="NCBI Taxonomy" id="760011"/>
    <lineage>
        <taxon>Bacteria</taxon>
        <taxon>Pseudomonadati</taxon>
        <taxon>Spirochaetota</taxon>
        <taxon>Spirochaetia</taxon>
        <taxon>Spirochaetales</taxon>
        <taxon>Sphaerochaetaceae</taxon>
        <taxon>Parasphaerochaeta</taxon>
    </lineage>
</organism>
<dbReference type="PANTHER" id="PTHR14503">
    <property type="entry name" value="MITOCHONDRIAL RIBOSOMAL PROTEIN 34 FAMILY MEMBER"/>
    <property type="match status" value="1"/>
</dbReference>
<dbReference type="GO" id="GO:0006412">
    <property type="term" value="P:translation"/>
    <property type="evidence" value="ECO:0007669"/>
    <property type="project" value="UniProtKB-UniRule"/>
</dbReference>
<evidence type="ECO:0000313" key="8">
    <source>
        <dbReference type="Proteomes" id="UP000007939"/>
    </source>
</evidence>
<dbReference type="AlphaFoldDB" id="F4GI88"/>
<dbReference type="PROSITE" id="PS00784">
    <property type="entry name" value="RIBOSOMAL_L34"/>
    <property type="match status" value="1"/>
</dbReference>
<dbReference type="KEGG" id="scc:Spico_0005"/>
<dbReference type="eggNOG" id="COG0230">
    <property type="taxonomic scope" value="Bacteria"/>
</dbReference>
<dbReference type="RefSeq" id="WP_013738643.1">
    <property type="nucleotide sequence ID" value="NC_015436.1"/>
</dbReference>
<proteinExistence type="inferred from homology"/>
<evidence type="ECO:0000256" key="6">
    <source>
        <dbReference type="SAM" id="MobiDB-lite"/>
    </source>
</evidence>
<evidence type="ECO:0000256" key="2">
    <source>
        <dbReference type="ARBA" id="ARBA00022980"/>
    </source>
</evidence>
<dbReference type="Gene3D" id="1.10.287.3980">
    <property type="match status" value="1"/>
</dbReference>
<dbReference type="STRING" id="760011.Spico_0005"/>
<dbReference type="InterPro" id="IPR000271">
    <property type="entry name" value="Ribosomal_bL34"/>
</dbReference>
<dbReference type="GO" id="GO:1990904">
    <property type="term" value="C:ribonucleoprotein complex"/>
    <property type="evidence" value="ECO:0007669"/>
    <property type="project" value="UniProtKB-KW"/>
</dbReference>
<name>F4GI88_PARC1</name>
<dbReference type="FunFam" id="1.10.287.3980:FF:000001">
    <property type="entry name" value="Mitochondrial ribosomal protein L34"/>
    <property type="match status" value="1"/>
</dbReference>